<keyword evidence="3" id="KW-1185">Reference proteome</keyword>
<evidence type="ECO:0000313" key="2">
    <source>
        <dbReference type="EMBL" id="CAG7732525.1"/>
    </source>
</evidence>
<dbReference type="EMBL" id="CAJVCH010233234">
    <property type="protein sequence ID" value="CAG7732525.1"/>
    <property type="molecule type" value="Genomic_DNA"/>
</dbReference>
<comment type="caution">
    <text evidence="2">The sequence shown here is derived from an EMBL/GenBank/DDBJ whole genome shotgun (WGS) entry which is preliminary data.</text>
</comment>
<accession>A0A8J2K445</accession>
<evidence type="ECO:0000256" key="1">
    <source>
        <dbReference type="SAM" id="MobiDB-lite"/>
    </source>
</evidence>
<gene>
    <name evidence="2" type="ORF">AFUS01_LOCUS21038</name>
</gene>
<proteinExistence type="predicted"/>
<dbReference type="AlphaFoldDB" id="A0A8J2K445"/>
<reference evidence="2" key="1">
    <citation type="submission" date="2021-06" db="EMBL/GenBank/DDBJ databases">
        <authorList>
            <person name="Hodson N. C."/>
            <person name="Mongue J. A."/>
            <person name="Jaron S. K."/>
        </authorList>
    </citation>
    <scope>NUCLEOTIDE SEQUENCE</scope>
</reference>
<organism evidence="2 3">
    <name type="scientific">Allacma fusca</name>
    <dbReference type="NCBI Taxonomy" id="39272"/>
    <lineage>
        <taxon>Eukaryota</taxon>
        <taxon>Metazoa</taxon>
        <taxon>Ecdysozoa</taxon>
        <taxon>Arthropoda</taxon>
        <taxon>Hexapoda</taxon>
        <taxon>Collembola</taxon>
        <taxon>Symphypleona</taxon>
        <taxon>Sminthuridae</taxon>
        <taxon>Allacma</taxon>
    </lineage>
</organism>
<sequence>TDRHKIATFRGNDEDRESPQNSRSDNLRNDDVQISLDESDVHFNPESSPMATACEFGKSSNDGKGETGNDLRNPQPEAGWNFQAKSEPMMNKKDEFETFNSITQLPRGRGRGFRRIDSGSSNSSKKEESPGLPDSASSPPLQVRPLGRGQRGPIYDKW</sequence>
<feature type="region of interest" description="Disordered" evidence="1">
    <location>
        <begin position="1"/>
        <end position="158"/>
    </location>
</feature>
<dbReference type="Proteomes" id="UP000708208">
    <property type="component" value="Unassembled WGS sequence"/>
</dbReference>
<protein>
    <submittedName>
        <fullName evidence="2">Uncharacterized protein</fullName>
    </submittedName>
</protein>
<name>A0A8J2K445_9HEXA</name>
<evidence type="ECO:0000313" key="3">
    <source>
        <dbReference type="Proteomes" id="UP000708208"/>
    </source>
</evidence>
<feature type="non-terminal residue" evidence="2">
    <location>
        <position position="1"/>
    </location>
</feature>